<dbReference type="GO" id="GO:0006508">
    <property type="term" value="P:proteolysis"/>
    <property type="evidence" value="ECO:0007669"/>
    <property type="project" value="UniProtKB-KW"/>
</dbReference>
<keyword evidence="1" id="KW-0645">Protease</keyword>
<evidence type="ECO:0000259" key="4">
    <source>
        <dbReference type="Pfam" id="PF25010"/>
    </source>
</evidence>
<proteinExistence type="predicted"/>
<dbReference type="GO" id="GO:0008233">
    <property type="term" value="F:peptidase activity"/>
    <property type="evidence" value="ECO:0007669"/>
    <property type="project" value="UniProtKB-KW"/>
</dbReference>
<dbReference type="EMBL" id="JANTQA010000023">
    <property type="protein sequence ID" value="KAJ3444568.1"/>
    <property type="molecule type" value="Genomic_DNA"/>
</dbReference>
<dbReference type="InterPro" id="IPR056850">
    <property type="entry name" value="ARM_UBP34_24_USP9X_Y"/>
</dbReference>
<feature type="domain" description="UBP34/UBP24/USP9X/USP9Y-like ARM repeat region" evidence="4">
    <location>
        <begin position="289"/>
        <end position="442"/>
    </location>
</feature>
<organism evidence="5 6">
    <name type="scientific">Anaeramoeba flamelloides</name>
    <dbReference type="NCBI Taxonomy" id="1746091"/>
    <lineage>
        <taxon>Eukaryota</taxon>
        <taxon>Metamonada</taxon>
        <taxon>Anaeramoebidae</taxon>
        <taxon>Anaeramoeba</taxon>
    </lineage>
</organism>
<evidence type="ECO:0000313" key="6">
    <source>
        <dbReference type="Proteomes" id="UP001146793"/>
    </source>
</evidence>
<dbReference type="Pfam" id="PF25010">
    <property type="entry name" value="ARM_UBP24_USP9X-Y"/>
    <property type="match status" value="1"/>
</dbReference>
<dbReference type="AlphaFoldDB" id="A0AAV7ZSL9"/>
<sequence>MNNEYSHKYQTLLSSIKSDYDITSTVKELDQTIDSILKGELNKEEEYFFISKVIDRSIKLIWNNGSMEEESIFQANRYFQKALRLFVEKIDSNNKKINKIFTRIFSLSDKNNNKSSFYNNKPNKEKRKAIFLLFENFQKTMVDALIENSIKNTTARKVINYENYLFGSDWGFENCVEDGYNHYFLKNVDFFGRIGGFRILFQYLLSPNHQISLNTTYNLIMPFTVINKYCIPRYLSSFLKIVPAIFDRILNLKYEILKTFPKKKLKKFLDFLIKLLSLTEEKDWEIISEEFYLDYTFKLFYSPYLDMRYSSMRRINKIIKSLEYGTTNYSYQYGQTSYSKNKFKYLSKDILFSWIENTGIIKDVFGVSMHAQIIGASGDILTFLSQNNQISTGLIDAIFDSTIGIHTSLSDAIFDIIGKISENLNLELSNYIFERKLKSITKWDTPNIKFFA</sequence>
<accession>A0AAV7ZSL9</accession>
<dbReference type="Proteomes" id="UP001146793">
    <property type="component" value="Unassembled WGS sequence"/>
</dbReference>
<evidence type="ECO:0000256" key="1">
    <source>
        <dbReference type="ARBA" id="ARBA00022670"/>
    </source>
</evidence>
<evidence type="ECO:0000313" key="5">
    <source>
        <dbReference type="EMBL" id="KAJ3444568.1"/>
    </source>
</evidence>
<reference evidence="5" key="1">
    <citation type="submission" date="2022-08" db="EMBL/GenBank/DDBJ databases">
        <title>Novel sulphate-reducing endosymbionts in the free-living metamonad Anaeramoeba.</title>
        <authorList>
            <person name="Jerlstrom-Hultqvist J."/>
            <person name="Cepicka I."/>
            <person name="Gallot-Lavallee L."/>
            <person name="Salas-Leiva D."/>
            <person name="Curtis B.A."/>
            <person name="Zahonova K."/>
            <person name="Pipaliya S."/>
            <person name="Dacks J."/>
            <person name="Roger A.J."/>
        </authorList>
    </citation>
    <scope>NUCLEOTIDE SEQUENCE</scope>
    <source>
        <strain evidence="5">Busselton2</strain>
    </source>
</reference>
<gene>
    <name evidence="5" type="ORF">M0812_10425</name>
</gene>
<name>A0AAV7ZSL9_9EUKA</name>
<protein>
    <recommendedName>
        <fullName evidence="4">UBP34/UBP24/USP9X/USP9Y-like ARM repeat region domain-containing protein</fullName>
    </recommendedName>
</protein>
<keyword evidence="3" id="KW-0378">Hydrolase</keyword>
<comment type="caution">
    <text evidence="5">The sequence shown here is derived from an EMBL/GenBank/DDBJ whole genome shotgun (WGS) entry which is preliminary data.</text>
</comment>
<evidence type="ECO:0000256" key="2">
    <source>
        <dbReference type="ARBA" id="ARBA00022786"/>
    </source>
</evidence>
<keyword evidence="2" id="KW-0833">Ubl conjugation pathway</keyword>
<evidence type="ECO:0000256" key="3">
    <source>
        <dbReference type="ARBA" id="ARBA00022801"/>
    </source>
</evidence>